<keyword evidence="2" id="KW-1185">Reference proteome</keyword>
<dbReference type="AlphaFoldDB" id="A0A9N8WH54"/>
<name>A0A9N8WH54_9GLOM</name>
<accession>A0A9N8WH54</accession>
<dbReference type="Proteomes" id="UP000789759">
    <property type="component" value="Unassembled WGS sequence"/>
</dbReference>
<reference evidence="1" key="1">
    <citation type="submission" date="2021-06" db="EMBL/GenBank/DDBJ databases">
        <authorList>
            <person name="Kallberg Y."/>
            <person name="Tangrot J."/>
            <person name="Rosling A."/>
        </authorList>
    </citation>
    <scope>NUCLEOTIDE SEQUENCE</scope>
    <source>
        <strain evidence="1">FL966</strain>
    </source>
</reference>
<evidence type="ECO:0000313" key="2">
    <source>
        <dbReference type="Proteomes" id="UP000789759"/>
    </source>
</evidence>
<dbReference type="EMBL" id="CAJVQA010000746">
    <property type="protein sequence ID" value="CAG8488951.1"/>
    <property type="molecule type" value="Genomic_DNA"/>
</dbReference>
<gene>
    <name evidence="1" type="ORF">CPELLU_LOCUS1884</name>
</gene>
<organism evidence="1 2">
    <name type="scientific">Cetraspora pellucida</name>
    <dbReference type="NCBI Taxonomy" id="1433469"/>
    <lineage>
        <taxon>Eukaryota</taxon>
        <taxon>Fungi</taxon>
        <taxon>Fungi incertae sedis</taxon>
        <taxon>Mucoromycota</taxon>
        <taxon>Glomeromycotina</taxon>
        <taxon>Glomeromycetes</taxon>
        <taxon>Diversisporales</taxon>
        <taxon>Gigasporaceae</taxon>
        <taxon>Cetraspora</taxon>
    </lineage>
</organism>
<protein>
    <submittedName>
        <fullName evidence="1">5459_t:CDS:1</fullName>
    </submittedName>
</protein>
<sequence length="79" mass="9293">MHLETESKENKLFASWFIEIENITSLFELQNTVLFSKHMKVGTGMQFFINTVYPNIKLEIPSNKYLRDQMILSAHNKDV</sequence>
<comment type="caution">
    <text evidence="1">The sequence shown here is derived from an EMBL/GenBank/DDBJ whole genome shotgun (WGS) entry which is preliminary data.</text>
</comment>
<proteinExistence type="predicted"/>
<evidence type="ECO:0000313" key="1">
    <source>
        <dbReference type="EMBL" id="CAG8488951.1"/>
    </source>
</evidence>